<dbReference type="RefSeq" id="XP_054826544.1">
    <property type="nucleotide sequence ID" value="XM_054970569.1"/>
</dbReference>
<accession>A0AA97IVV6</accession>
<evidence type="ECO:0000256" key="6">
    <source>
        <dbReference type="SAM" id="SignalP"/>
    </source>
</evidence>
<comment type="subcellular location">
    <subcellularLocation>
        <location evidence="1">Secreted</location>
    </subcellularLocation>
</comment>
<proteinExistence type="inferred from homology"/>
<reference evidence="8" key="1">
    <citation type="submission" date="2025-08" db="UniProtKB">
        <authorList>
            <consortium name="RefSeq"/>
        </authorList>
    </citation>
    <scope>IDENTIFICATION</scope>
    <source>
        <tissue evidence="8">Blood</tissue>
    </source>
</reference>
<dbReference type="Proteomes" id="UP001190640">
    <property type="component" value="Chromosome 1"/>
</dbReference>
<protein>
    <submittedName>
        <fullName evidence="8">Interleukin-17A-like</fullName>
    </submittedName>
</protein>
<dbReference type="AlphaFoldDB" id="A0AA97IVV6"/>
<dbReference type="GO" id="GO:0006954">
    <property type="term" value="P:inflammatory response"/>
    <property type="evidence" value="ECO:0007669"/>
    <property type="project" value="InterPro"/>
</dbReference>
<feature type="chain" id="PRO_5041743607" evidence="6">
    <location>
        <begin position="25"/>
        <end position="170"/>
    </location>
</feature>
<evidence type="ECO:0000256" key="4">
    <source>
        <dbReference type="ARBA" id="ARBA00022525"/>
    </source>
</evidence>
<evidence type="ECO:0000313" key="8">
    <source>
        <dbReference type="RefSeq" id="XP_054826544.1"/>
    </source>
</evidence>
<gene>
    <name evidence="8" type="primary">LOC129323824</name>
</gene>
<organism evidence="7 8">
    <name type="scientific">Eublepharis macularius</name>
    <name type="common">Leopard gecko</name>
    <name type="synonym">Cyrtodactylus macularius</name>
    <dbReference type="NCBI Taxonomy" id="481883"/>
    <lineage>
        <taxon>Eukaryota</taxon>
        <taxon>Metazoa</taxon>
        <taxon>Chordata</taxon>
        <taxon>Craniata</taxon>
        <taxon>Vertebrata</taxon>
        <taxon>Euteleostomi</taxon>
        <taxon>Lepidosauria</taxon>
        <taxon>Squamata</taxon>
        <taxon>Bifurcata</taxon>
        <taxon>Gekkota</taxon>
        <taxon>Eublepharidae</taxon>
        <taxon>Eublepharinae</taxon>
        <taxon>Eublepharis</taxon>
    </lineage>
</organism>
<dbReference type="GO" id="GO:0005125">
    <property type="term" value="F:cytokine activity"/>
    <property type="evidence" value="ECO:0007669"/>
    <property type="project" value="UniProtKB-KW"/>
</dbReference>
<dbReference type="Pfam" id="PF06083">
    <property type="entry name" value="IL17"/>
    <property type="match status" value="1"/>
</dbReference>
<dbReference type="GO" id="GO:0005615">
    <property type="term" value="C:extracellular space"/>
    <property type="evidence" value="ECO:0007669"/>
    <property type="project" value="UniProtKB-KW"/>
</dbReference>
<sequence length="170" mass="18875">MALEFTPLLSVLILLSLLKGFAVGNPLLPDTTGTGYRNRAPDCLVQVGPGFPEAVNINVSIISTNRTARVVHDVSKRSTSPWDYSINEDPNRFPSKIAEAKCHYFGCVDALGQENHSMTSVPIRQQILVLRRKYKGCEQTYQLEKLWVTVGCTCARPLSNASPLRKDQKN</sequence>
<evidence type="ECO:0000256" key="5">
    <source>
        <dbReference type="ARBA" id="ARBA00022729"/>
    </source>
</evidence>
<dbReference type="PRINTS" id="PR01932">
    <property type="entry name" value="INTRLEUKIN17"/>
</dbReference>
<dbReference type="InterPro" id="IPR029034">
    <property type="entry name" value="Cystine-knot_cytokine"/>
</dbReference>
<keyword evidence="5 6" id="KW-0732">Signal</keyword>
<keyword evidence="4" id="KW-0964">Secreted</keyword>
<evidence type="ECO:0000256" key="3">
    <source>
        <dbReference type="ARBA" id="ARBA00022514"/>
    </source>
</evidence>
<keyword evidence="7" id="KW-1185">Reference proteome</keyword>
<evidence type="ECO:0000256" key="1">
    <source>
        <dbReference type="ARBA" id="ARBA00004613"/>
    </source>
</evidence>
<evidence type="ECO:0000256" key="2">
    <source>
        <dbReference type="ARBA" id="ARBA00007236"/>
    </source>
</evidence>
<keyword evidence="3" id="KW-0202">Cytokine</keyword>
<dbReference type="InterPro" id="IPR010345">
    <property type="entry name" value="IL-17_fam"/>
</dbReference>
<evidence type="ECO:0000313" key="7">
    <source>
        <dbReference type="Proteomes" id="UP001190640"/>
    </source>
</evidence>
<comment type="similarity">
    <text evidence="2">Belongs to the IL-17 family.</text>
</comment>
<name>A0AA97IVV6_EUBMA</name>
<dbReference type="Gene3D" id="2.10.90.10">
    <property type="entry name" value="Cystine-knot cytokines"/>
    <property type="match status" value="1"/>
</dbReference>
<dbReference type="SUPFAM" id="SSF57501">
    <property type="entry name" value="Cystine-knot cytokines"/>
    <property type="match status" value="1"/>
</dbReference>
<feature type="signal peptide" evidence="6">
    <location>
        <begin position="1"/>
        <end position="24"/>
    </location>
</feature>
<dbReference type="InterPro" id="IPR020440">
    <property type="entry name" value="IL-17_chr"/>
</dbReference>
<dbReference type="KEGG" id="emc:129323824"/>
<dbReference type="GeneID" id="129323824"/>